<evidence type="ECO:0000313" key="10">
    <source>
        <dbReference type="Proteomes" id="UP000014760"/>
    </source>
</evidence>
<dbReference type="OMA" id="CNIRHEN"/>
<name>R7VKG9_CAPTE</name>
<dbReference type="PANTHER" id="PTHR46641">
    <property type="entry name" value="FMRFAMIDE RECEPTOR-RELATED"/>
    <property type="match status" value="1"/>
</dbReference>
<feature type="compositionally biased region" description="Basic residues" evidence="5">
    <location>
        <begin position="720"/>
        <end position="731"/>
    </location>
</feature>
<evidence type="ECO:0000256" key="6">
    <source>
        <dbReference type="SAM" id="Phobius"/>
    </source>
</evidence>
<proteinExistence type="predicted"/>
<keyword evidence="3 6" id="KW-1133">Transmembrane helix</keyword>
<feature type="transmembrane region" description="Helical" evidence="6">
    <location>
        <begin position="66"/>
        <end position="93"/>
    </location>
</feature>
<feature type="region of interest" description="Disordered" evidence="5">
    <location>
        <begin position="753"/>
        <end position="784"/>
    </location>
</feature>
<reference evidence="10" key="1">
    <citation type="submission" date="2012-12" db="EMBL/GenBank/DDBJ databases">
        <authorList>
            <person name="Hellsten U."/>
            <person name="Grimwood J."/>
            <person name="Chapman J.A."/>
            <person name="Shapiro H."/>
            <person name="Aerts A."/>
            <person name="Otillar R.P."/>
            <person name="Terry A.Y."/>
            <person name="Boore J.L."/>
            <person name="Simakov O."/>
            <person name="Marletaz F."/>
            <person name="Cho S.-J."/>
            <person name="Edsinger-Gonzales E."/>
            <person name="Havlak P."/>
            <person name="Kuo D.-H."/>
            <person name="Larsson T."/>
            <person name="Lv J."/>
            <person name="Arendt D."/>
            <person name="Savage R."/>
            <person name="Osoegawa K."/>
            <person name="de Jong P."/>
            <person name="Lindberg D.R."/>
            <person name="Seaver E.C."/>
            <person name="Weisblat D.A."/>
            <person name="Putnam N.H."/>
            <person name="Grigoriev I.V."/>
            <person name="Rokhsar D.S."/>
        </authorList>
    </citation>
    <scope>NUCLEOTIDE SEQUENCE</scope>
    <source>
        <strain evidence="10">I ESC-2004</strain>
    </source>
</reference>
<feature type="region of interest" description="Disordered" evidence="5">
    <location>
        <begin position="520"/>
        <end position="562"/>
    </location>
</feature>
<reference evidence="9" key="3">
    <citation type="submission" date="2015-06" db="UniProtKB">
        <authorList>
            <consortium name="EnsemblMetazoa"/>
        </authorList>
    </citation>
    <scope>IDENTIFICATION</scope>
</reference>
<evidence type="ECO:0000313" key="9">
    <source>
        <dbReference type="EnsemblMetazoa" id="CapteP228436"/>
    </source>
</evidence>
<feature type="transmembrane region" description="Helical" evidence="6">
    <location>
        <begin position="251"/>
        <end position="276"/>
    </location>
</feature>
<comment type="subcellular location">
    <subcellularLocation>
        <location evidence="1">Membrane</location>
    </subcellularLocation>
</comment>
<dbReference type="OrthoDB" id="10011262at2759"/>
<feature type="region of interest" description="Disordered" evidence="5">
    <location>
        <begin position="584"/>
        <end position="738"/>
    </location>
</feature>
<dbReference type="Proteomes" id="UP000014760">
    <property type="component" value="Unassembled WGS sequence"/>
</dbReference>
<evidence type="ECO:0000313" key="8">
    <source>
        <dbReference type="EMBL" id="ELU17361.1"/>
    </source>
</evidence>
<evidence type="ECO:0000256" key="5">
    <source>
        <dbReference type="SAM" id="MobiDB-lite"/>
    </source>
</evidence>
<keyword evidence="2 6" id="KW-0812">Transmembrane</keyword>
<protein>
    <recommendedName>
        <fullName evidence="7">G-protein coupled receptors family 1 profile domain-containing protein</fullName>
    </recommendedName>
</protein>
<feature type="compositionally biased region" description="Basic and acidic residues" evidence="5">
    <location>
        <begin position="609"/>
        <end position="656"/>
    </location>
</feature>
<dbReference type="PANTHER" id="PTHR46641:SF2">
    <property type="entry name" value="FMRFAMIDE RECEPTOR"/>
    <property type="match status" value="1"/>
</dbReference>
<accession>R7VKG9</accession>
<dbReference type="GO" id="GO:0004930">
    <property type="term" value="F:G protein-coupled receptor activity"/>
    <property type="evidence" value="ECO:0007669"/>
    <property type="project" value="InterPro"/>
</dbReference>
<dbReference type="InterPro" id="IPR052954">
    <property type="entry name" value="GPCR-Ligand_Int"/>
</dbReference>
<dbReference type="EMBL" id="AMQN01016918">
    <property type="status" value="NOT_ANNOTATED_CDS"/>
    <property type="molecule type" value="Genomic_DNA"/>
</dbReference>
<feature type="transmembrane region" description="Helical" evidence="6">
    <location>
        <begin position="297"/>
        <end position="321"/>
    </location>
</feature>
<feature type="domain" description="G-protein coupled receptors family 1 profile" evidence="7">
    <location>
        <begin position="85"/>
        <end position="357"/>
    </location>
</feature>
<dbReference type="GO" id="GO:0016020">
    <property type="term" value="C:membrane"/>
    <property type="evidence" value="ECO:0007669"/>
    <property type="project" value="UniProtKB-SubCell"/>
</dbReference>
<organism evidence="8">
    <name type="scientific">Capitella teleta</name>
    <name type="common">Polychaete worm</name>
    <dbReference type="NCBI Taxonomy" id="283909"/>
    <lineage>
        <taxon>Eukaryota</taxon>
        <taxon>Metazoa</taxon>
        <taxon>Spiralia</taxon>
        <taxon>Lophotrochozoa</taxon>
        <taxon>Annelida</taxon>
        <taxon>Polychaeta</taxon>
        <taxon>Sedentaria</taxon>
        <taxon>Scolecida</taxon>
        <taxon>Capitellidae</taxon>
        <taxon>Capitella</taxon>
    </lineage>
</organism>
<dbReference type="PRINTS" id="PR00237">
    <property type="entry name" value="GPCRRHODOPSN"/>
</dbReference>
<keyword evidence="4 6" id="KW-0472">Membrane</keyword>
<feature type="compositionally biased region" description="Acidic residues" evidence="5">
    <location>
        <begin position="672"/>
        <end position="682"/>
    </location>
</feature>
<evidence type="ECO:0000256" key="4">
    <source>
        <dbReference type="ARBA" id="ARBA00023136"/>
    </source>
</evidence>
<dbReference type="Pfam" id="PF00001">
    <property type="entry name" value="7tm_1"/>
    <property type="match status" value="1"/>
</dbReference>
<dbReference type="EnsemblMetazoa" id="CapteT228436">
    <property type="protein sequence ID" value="CapteP228436"/>
    <property type="gene ID" value="CapteG228436"/>
</dbReference>
<evidence type="ECO:0000256" key="3">
    <source>
        <dbReference type="ARBA" id="ARBA00022989"/>
    </source>
</evidence>
<dbReference type="CDD" id="cd14978">
    <property type="entry name" value="7tmA_FMRFamide_R-like"/>
    <property type="match status" value="1"/>
</dbReference>
<feature type="transmembrane region" description="Helical" evidence="6">
    <location>
        <begin position="105"/>
        <end position="125"/>
    </location>
</feature>
<keyword evidence="10" id="KW-1185">Reference proteome</keyword>
<dbReference type="SUPFAM" id="SSF81321">
    <property type="entry name" value="Family A G protein-coupled receptor-like"/>
    <property type="match status" value="1"/>
</dbReference>
<dbReference type="EMBL" id="KB292543">
    <property type="protein sequence ID" value="ELU17361.1"/>
    <property type="molecule type" value="Genomic_DNA"/>
</dbReference>
<dbReference type="Gene3D" id="1.20.1070.10">
    <property type="entry name" value="Rhodopsin 7-helix transmembrane proteins"/>
    <property type="match status" value="1"/>
</dbReference>
<dbReference type="AlphaFoldDB" id="R7VKG9"/>
<evidence type="ECO:0000256" key="2">
    <source>
        <dbReference type="ARBA" id="ARBA00022692"/>
    </source>
</evidence>
<evidence type="ECO:0000256" key="1">
    <source>
        <dbReference type="ARBA" id="ARBA00004370"/>
    </source>
</evidence>
<gene>
    <name evidence="8" type="ORF">CAPTEDRAFT_228436</name>
</gene>
<dbReference type="HOGENOM" id="CLU_311515_0_0_1"/>
<dbReference type="InterPro" id="IPR017452">
    <property type="entry name" value="GPCR_Rhodpsn_7TM"/>
</dbReference>
<reference evidence="8 10" key="2">
    <citation type="journal article" date="2013" name="Nature">
        <title>Insights into bilaterian evolution from three spiralian genomes.</title>
        <authorList>
            <person name="Simakov O."/>
            <person name="Marletaz F."/>
            <person name="Cho S.J."/>
            <person name="Edsinger-Gonzales E."/>
            <person name="Havlak P."/>
            <person name="Hellsten U."/>
            <person name="Kuo D.H."/>
            <person name="Larsson T."/>
            <person name="Lv J."/>
            <person name="Arendt D."/>
            <person name="Savage R."/>
            <person name="Osoegawa K."/>
            <person name="de Jong P."/>
            <person name="Grimwood J."/>
            <person name="Chapman J.A."/>
            <person name="Shapiro H."/>
            <person name="Aerts A."/>
            <person name="Otillar R.P."/>
            <person name="Terry A.Y."/>
            <person name="Boore J.L."/>
            <person name="Grigoriev I.V."/>
            <person name="Lindberg D.R."/>
            <person name="Seaver E.C."/>
            <person name="Weisblat D.A."/>
            <person name="Putnam N.H."/>
            <person name="Rokhsar D.S."/>
        </authorList>
    </citation>
    <scope>NUCLEOTIDE SEQUENCE</scope>
    <source>
        <strain evidence="8 10">I ESC-2004</strain>
    </source>
</reference>
<evidence type="ECO:0000259" key="7">
    <source>
        <dbReference type="PROSITE" id="PS50262"/>
    </source>
</evidence>
<feature type="transmembrane region" description="Helical" evidence="6">
    <location>
        <begin position="341"/>
        <end position="360"/>
    </location>
</feature>
<dbReference type="STRING" id="283909.R7VKG9"/>
<feature type="compositionally biased region" description="Basic and acidic residues" evidence="5">
    <location>
        <begin position="552"/>
        <end position="561"/>
    </location>
</feature>
<feature type="compositionally biased region" description="Basic residues" evidence="5">
    <location>
        <begin position="758"/>
        <end position="767"/>
    </location>
</feature>
<sequence>MEAQSVAVAMEVCMAIMTTNLNQSQHNTSIDPASQIGVNDDLVAHCSAQLKDMKSALHHTYIREMIIYYLMGIGGTSVCCMGLIGNIVSLVVLSQRSMRSSTYSYLAALAVCDLLVLVCTLALLAKDVNRPVEGQQRWPWDEGVYPHLFPILHPAAFTFQVTSVWLTLAFTVDRYIMICHPFEAEPFCTVSRARKVIATLCVASIIFNIPKYFEYKTLDIVVNPVANVTRVGCDLTNFGKSHIFRQLYHSWFYITFVCGVPFVSLAVLNSFLIHAVHLSRQRGKEINSAERKRNDTTIMLISVVVVFFICQMPALVSRTIWAFEDDPNAFRRLHLYALNEIGNFLIILNSSVNIVPYYFFGQRFRRQFWRIFCRCLLKNKRFQTLTASYSISEHQHLHVQAHRHGSSGSVMQQYELNTHRLRPPGNSRIKRASAESPSPAEGGTVLWDRMVLNLTSIIHVRAARMVVLRVGLSDHRYIAFEHSRAWLIHSYKKVGDNTVDLVDGSRMEQLLKAPIQAGKSWPEPVNVEGDEEGEVNRKRKAAEEEEEEEEEGQGKRLRVEDQSEICFEEGPARDENSAAEDILSQPGVHNTFYGTPNAAELMSGNRAKKNVEEKRKRKEEQKAKEKLKLKEEEEKRKEEEERERKKAEEERKRRQAEEEEIIAAEMRREADEAAEEEEETEDKIEVVIQSRTPDEPPGGEELMVLAKMAKTENRQPPACRKAKQLPKRNTRVRATTSTCPEAQHLVALARLAEQDKKKASKKPRSVTRKTSPPAAQPPKTPEAKKLVSVLKPDIRKKLPQVDGPGEDAAENTYLGSFNRVRLVCRPWRVPSGGINRPVLRLMLEAVCMQTITRPGVTVQSLFTFFQPALHITPILELVEILECVGCVERKFIQRESRSSLFSKRIVYSDVPCGSNLQAEAAIIPKIDCILKLGHFLQMLSEDF</sequence>
<dbReference type="InterPro" id="IPR000276">
    <property type="entry name" value="GPCR_Rhodpsn"/>
</dbReference>
<dbReference type="PROSITE" id="PS50262">
    <property type="entry name" value="G_PROTEIN_RECEP_F1_2"/>
    <property type="match status" value="1"/>
</dbReference>